<evidence type="ECO:0000256" key="11">
    <source>
        <dbReference type="ARBA" id="ARBA00023139"/>
    </source>
</evidence>
<evidence type="ECO:0000256" key="14">
    <source>
        <dbReference type="ARBA" id="ARBA00037884"/>
    </source>
</evidence>
<dbReference type="GO" id="GO:0004364">
    <property type="term" value="F:glutathione transferase activity"/>
    <property type="evidence" value="ECO:0007669"/>
    <property type="project" value="TreeGrafter"/>
</dbReference>
<keyword evidence="5" id="KW-1000">Mitochondrion outer membrane</keyword>
<dbReference type="InterPro" id="IPR001129">
    <property type="entry name" value="Membr-assoc_MAPEG"/>
</dbReference>
<evidence type="ECO:0000256" key="18">
    <source>
        <dbReference type="ARBA" id="ARBA00049298"/>
    </source>
</evidence>
<proteinExistence type="evidence at transcript level"/>
<protein>
    <recommendedName>
        <fullName evidence="20">Glutathione S-transferase 3, mitochondrial</fullName>
        <ecNumber evidence="16">4.4.1.20</ecNumber>
    </recommendedName>
    <alternativeName>
        <fullName evidence="21">Glutathione peroxidase MGST3</fullName>
    </alternativeName>
    <alternativeName>
        <fullName evidence="22">LTC4 synthase MGST3</fullName>
    </alternativeName>
</protein>
<dbReference type="FunFam" id="1.20.120.550:FF:000004">
    <property type="entry name" value="Microsomal glutathione S-transferase 3"/>
    <property type="match status" value="1"/>
</dbReference>
<reference evidence="24" key="2">
    <citation type="submission" date="2008-05" db="EMBL/GenBank/DDBJ databases">
        <authorList>
            <person name="Lee J.-S."/>
        </authorList>
    </citation>
    <scope>NUCLEOTIDE SEQUENCE</scope>
</reference>
<accession>B3VHS5</accession>
<dbReference type="Gene3D" id="1.20.120.550">
    <property type="entry name" value="Membrane associated eicosanoid/glutathione metabolism-like domain"/>
    <property type="match status" value="1"/>
</dbReference>
<keyword evidence="11" id="KW-0564">Palmitate</keyword>
<evidence type="ECO:0000256" key="16">
    <source>
        <dbReference type="ARBA" id="ARBA00039056"/>
    </source>
</evidence>
<evidence type="ECO:0000256" key="21">
    <source>
        <dbReference type="ARBA" id="ARBA00075145"/>
    </source>
</evidence>
<keyword evidence="6 23" id="KW-1133">Transmembrane helix</keyword>
<dbReference type="SUPFAM" id="SSF161084">
    <property type="entry name" value="MAPEG domain-like"/>
    <property type="match status" value="2"/>
</dbReference>
<evidence type="ECO:0000256" key="20">
    <source>
        <dbReference type="ARBA" id="ARBA00069748"/>
    </source>
</evidence>
<evidence type="ECO:0000256" key="6">
    <source>
        <dbReference type="ARBA" id="ARBA00022989"/>
    </source>
</evidence>
<evidence type="ECO:0000313" key="24">
    <source>
        <dbReference type="EMBL" id="ACE81249.1"/>
    </source>
</evidence>
<organism evidence="24">
    <name type="scientific">Tigriopus japonicus</name>
    <name type="common">Copepod</name>
    <dbReference type="NCBI Taxonomy" id="158387"/>
    <lineage>
        <taxon>Eukaryota</taxon>
        <taxon>Metazoa</taxon>
        <taxon>Ecdysozoa</taxon>
        <taxon>Arthropoda</taxon>
        <taxon>Crustacea</taxon>
        <taxon>Multicrustacea</taxon>
        <taxon>Hexanauplia</taxon>
        <taxon>Copepoda</taxon>
        <taxon>Harpacticoida</taxon>
        <taxon>Harpacticidae</taxon>
        <taxon>Tigriopus</taxon>
    </lineage>
</organism>
<dbReference type="GO" id="GO:0006691">
    <property type="term" value="P:leukotriene metabolic process"/>
    <property type="evidence" value="ECO:0007669"/>
    <property type="project" value="UniProtKB-ARBA"/>
</dbReference>
<evidence type="ECO:0000256" key="3">
    <source>
        <dbReference type="ARBA" id="ARBA00022679"/>
    </source>
</evidence>
<evidence type="ECO:0000256" key="19">
    <source>
        <dbReference type="ARBA" id="ARBA00051411"/>
    </source>
</evidence>
<evidence type="ECO:0000256" key="5">
    <source>
        <dbReference type="ARBA" id="ARBA00022787"/>
    </source>
</evidence>
<dbReference type="InterPro" id="IPR023352">
    <property type="entry name" value="MAPEG-like_dom_sf"/>
</dbReference>
<dbReference type="InterPro" id="IPR050997">
    <property type="entry name" value="MAPEG"/>
</dbReference>
<evidence type="ECO:0000256" key="1">
    <source>
        <dbReference type="ARBA" id="ARBA00004374"/>
    </source>
</evidence>
<keyword evidence="4 23" id="KW-0812">Transmembrane</keyword>
<keyword evidence="3 24" id="KW-0808">Transferase</keyword>
<evidence type="ECO:0000256" key="23">
    <source>
        <dbReference type="SAM" id="Phobius"/>
    </source>
</evidence>
<evidence type="ECO:0000256" key="8">
    <source>
        <dbReference type="ARBA" id="ARBA00023098"/>
    </source>
</evidence>
<comment type="subcellular location">
    <subcellularLocation>
        <location evidence="1">Mitochondrion outer membrane</location>
        <topology evidence="1">Multi-pass membrane protein</topology>
    </subcellularLocation>
</comment>
<keyword evidence="8" id="KW-0443">Lipid metabolism</keyword>
<evidence type="ECO:0000256" key="9">
    <source>
        <dbReference type="ARBA" id="ARBA00023128"/>
    </source>
</evidence>
<evidence type="ECO:0000256" key="4">
    <source>
        <dbReference type="ARBA" id="ARBA00022692"/>
    </source>
</evidence>
<evidence type="ECO:0000256" key="15">
    <source>
        <dbReference type="ARBA" id="ARBA00037916"/>
    </source>
</evidence>
<evidence type="ECO:0000256" key="17">
    <source>
        <dbReference type="ARBA" id="ARBA00043664"/>
    </source>
</evidence>
<comment type="catalytic activity">
    <reaction evidence="17">
        <text>(5S)-hydroperoxy-(6E,8Z,11Z,14Z)-eicosatetraenoate + 2 glutathione = (5S)-hydroxy-(6E,8Z,11Z,14Z)-eicosatetraenoate + glutathione disulfide + H2O</text>
        <dbReference type="Rhea" id="RHEA:48620"/>
        <dbReference type="ChEBI" id="CHEBI:15377"/>
        <dbReference type="ChEBI" id="CHEBI:57450"/>
        <dbReference type="ChEBI" id="CHEBI:57925"/>
        <dbReference type="ChEBI" id="CHEBI:58297"/>
        <dbReference type="ChEBI" id="CHEBI:90632"/>
    </reaction>
    <physiologicalReaction direction="left-to-right" evidence="17">
        <dbReference type="Rhea" id="RHEA:48621"/>
    </physiologicalReaction>
</comment>
<dbReference type="EMBL" id="EU747058">
    <property type="protein sequence ID" value="ACE81249.1"/>
    <property type="molecule type" value="mRNA"/>
</dbReference>
<comment type="catalytic activity">
    <reaction evidence="18">
        <text>leukotriene C4 = leukotriene A4 + glutathione</text>
        <dbReference type="Rhea" id="RHEA:17617"/>
        <dbReference type="ChEBI" id="CHEBI:57463"/>
        <dbReference type="ChEBI" id="CHEBI:57925"/>
        <dbReference type="ChEBI" id="CHEBI:57973"/>
        <dbReference type="EC" id="4.4.1.20"/>
    </reaction>
    <physiologicalReaction direction="right-to-left" evidence="18">
        <dbReference type="Rhea" id="RHEA:17619"/>
    </physiologicalReaction>
</comment>
<keyword evidence="13" id="KW-0449">Lipoprotein</keyword>
<dbReference type="PANTHER" id="PTHR10250">
    <property type="entry name" value="MICROSOMAL GLUTATHIONE S-TRANSFERASE"/>
    <property type="match status" value="1"/>
</dbReference>
<evidence type="ECO:0000256" key="13">
    <source>
        <dbReference type="ARBA" id="ARBA00023288"/>
    </source>
</evidence>
<reference evidence="24" key="1">
    <citation type="journal article" date="2008" name="Aquat. Toxicol.">
        <title>Expression of glutathione S-transferase (GST) genes in the marine copepod Tigriopus japonicus exposed to trace metals.</title>
        <authorList>
            <person name="Lee K.W."/>
            <person name="Raisuddin S."/>
            <person name="Rhee J.S."/>
            <person name="Hwang D.S."/>
            <person name="Yu I.T."/>
            <person name="Lee Y.M."/>
            <person name="Park H.G."/>
            <person name="Lee J.S."/>
        </authorList>
    </citation>
    <scope>NUCLEOTIDE SEQUENCE</scope>
</reference>
<evidence type="ECO:0000256" key="7">
    <source>
        <dbReference type="ARBA" id="ARBA00023002"/>
    </source>
</evidence>
<keyword evidence="10 23" id="KW-0472">Membrane</keyword>
<evidence type="ECO:0000256" key="2">
    <source>
        <dbReference type="ARBA" id="ARBA00010459"/>
    </source>
</evidence>
<sequence>MHIQLSPDYGYVILAGAASAFMVMWKAVKVGQARKAYNIKYPIMYSSENGGDNVFNCVQRAHQNTLEVYPQFLFFLATGGISCPRFCAGAGLVWTLGRIAYAWEYSSGKPEKRMAYALGYSSGKPEKRMQGAFGYLGYFGLWGCSIYTGLKMTNLV</sequence>
<feature type="transmembrane region" description="Helical" evidence="23">
    <location>
        <begin position="12"/>
        <end position="28"/>
    </location>
</feature>
<evidence type="ECO:0000256" key="22">
    <source>
        <dbReference type="ARBA" id="ARBA00076908"/>
    </source>
</evidence>
<dbReference type="Pfam" id="PF01124">
    <property type="entry name" value="MAPEG"/>
    <property type="match status" value="1"/>
</dbReference>
<feature type="transmembrane region" description="Helical" evidence="23">
    <location>
        <begin position="132"/>
        <end position="150"/>
    </location>
</feature>
<comment type="catalytic activity">
    <reaction evidence="19">
        <text>15-deoxy-Delta(12,14)-prostaglandin J2 + glutathione = 15-deoxy-Delta(12,14)-prostaglandin J2-S-(R)-glutathione</text>
        <dbReference type="Rhea" id="RHEA:75963"/>
        <dbReference type="ChEBI" id="CHEBI:57925"/>
        <dbReference type="ChEBI" id="CHEBI:85236"/>
        <dbReference type="ChEBI" id="CHEBI:194498"/>
    </reaction>
    <physiologicalReaction direction="left-to-right" evidence="19">
        <dbReference type="Rhea" id="RHEA:75964"/>
    </physiologicalReaction>
</comment>
<dbReference type="PANTHER" id="PTHR10250:SF26">
    <property type="entry name" value="GLUTATHIONE S-TRANSFERASE 3, MITOCHONDRIAL"/>
    <property type="match status" value="1"/>
</dbReference>
<dbReference type="GO" id="GO:0006629">
    <property type="term" value="P:lipid metabolic process"/>
    <property type="evidence" value="ECO:0007669"/>
    <property type="project" value="UniProtKB-KW"/>
</dbReference>
<comment type="pathway">
    <text evidence="15">Lipid metabolism; arachidonate metabolism.</text>
</comment>
<dbReference type="AlphaFoldDB" id="B3VHS5"/>
<dbReference type="GO" id="GO:0004602">
    <property type="term" value="F:glutathione peroxidase activity"/>
    <property type="evidence" value="ECO:0007669"/>
    <property type="project" value="TreeGrafter"/>
</dbReference>
<keyword evidence="9" id="KW-0496">Mitochondrion</keyword>
<keyword evidence="12" id="KW-0456">Lyase</keyword>
<evidence type="ECO:0000256" key="10">
    <source>
        <dbReference type="ARBA" id="ARBA00023136"/>
    </source>
</evidence>
<comment type="pathway">
    <text evidence="14">Lipid metabolism; leukotriene C4 biosynthesis.</text>
</comment>
<dbReference type="GO" id="GO:0005635">
    <property type="term" value="C:nuclear envelope"/>
    <property type="evidence" value="ECO:0007669"/>
    <property type="project" value="TreeGrafter"/>
</dbReference>
<dbReference type="GO" id="GO:0005783">
    <property type="term" value="C:endoplasmic reticulum"/>
    <property type="evidence" value="ECO:0007669"/>
    <property type="project" value="TreeGrafter"/>
</dbReference>
<name>B3VHS5_TIGJA</name>
<evidence type="ECO:0000256" key="12">
    <source>
        <dbReference type="ARBA" id="ARBA00023239"/>
    </source>
</evidence>
<dbReference type="GO" id="GO:0004464">
    <property type="term" value="F:leukotriene-C4 synthase activity"/>
    <property type="evidence" value="ECO:0007669"/>
    <property type="project" value="UniProtKB-EC"/>
</dbReference>
<dbReference type="EC" id="4.4.1.20" evidence="16"/>
<keyword evidence="7" id="KW-0560">Oxidoreductase</keyword>
<comment type="similarity">
    <text evidence="2">Belongs to the MAPEG family.</text>
</comment>
<dbReference type="GO" id="GO:0005741">
    <property type="term" value="C:mitochondrial outer membrane"/>
    <property type="evidence" value="ECO:0007669"/>
    <property type="project" value="UniProtKB-SubCell"/>
</dbReference>